<proteinExistence type="predicted"/>
<dbReference type="EMBL" id="JAAIUW010000003">
    <property type="protein sequence ID" value="KAF7840008.1"/>
    <property type="molecule type" value="Genomic_DNA"/>
</dbReference>
<keyword evidence="2" id="KW-1185">Reference proteome</keyword>
<gene>
    <name evidence="1" type="ORF">G2W53_008490</name>
</gene>
<organism evidence="1 2">
    <name type="scientific">Senna tora</name>
    <dbReference type="NCBI Taxonomy" id="362788"/>
    <lineage>
        <taxon>Eukaryota</taxon>
        <taxon>Viridiplantae</taxon>
        <taxon>Streptophyta</taxon>
        <taxon>Embryophyta</taxon>
        <taxon>Tracheophyta</taxon>
        <taxon>Spermatophyta</taxon>
        <taxon>Magnoliopsida</taxon>
        <taxon>eudicotyledons</taxon>
        <taxon>Gunneridae</taxon>
        <taxon>Pentapetalae</taxon>
        <taxon>rosids</taxon>
        <taxon>fabids</taxon>
        <taxon>Fabales</taxon>
        <taxon>Fabaceae</taxon>
        <taxon>Caesalpinioideae</taxon>
        <taxon>Cassia clade</taxon>
        <taxon>Senna</taxon>
    </lineage>
</organism>
<reference evidence="1" key="1">
    <citation type="submission" date="2020-09" db="EMBL/GenBank/DDBJ databases">
        <title>Genome-Enabled Discovery of Anthraquinone Biosynthesis in Senna tora.</title>
        <authorList>
            <person name="Kang S.-H."/>
            <person name="Pandey R.P."/>
            <person name="Lee C.-M."/>
            <person name="Sim J.-S."/>
            <person name="Jeong J.-T."/>
            <person name="Choi B.-S."/>
            <person name="Jung M."/>
            <person name="Ginzburg D."/>
            <person name="Zhao K."/>
            <person name="Won S.Y."/>
            <person name="Oh T.-J."/>
            <person name="Yu Y."/>
            <person name="Kim N.-H."/>
            <person name="Lee O.R."/>
            <person name="Lee T.-H."/>
            <person name="Bashyal P."/>
            <person name="Kim T.-S."/>
            <person name="Lee W.-H."/>
            <person name="Kawkins C."/>
            <person name="Kim C.-K."/>
            <person name="Kim J.S."/>
            <person name="Ahn B.O."/>
            <person name="Rhee S.Y."/>
            <person name="Sohng J.K."/>
        </authorList>
    </citation>
    <scope>NUCLEOTIDE SEQUENCE</scope>
    <source>
        <tissue evidence="1">Leaf</tissue>
    </source>
</reference>
<sequence>MSNQLFNLQSKLKEGVNDLNESEKDQHGWMIMRLVTLIKLRIH</sequence>
<protein>
    <submittedName>
        <fullName evidence="1">Uncharacterized protein</fullName>
    </submittedName>
</protein>
<name>A0A834X727_9FABA</name>
<evidence type="ECO:0000313" key="1">
    <source>
        <dbReference type="EMBL" id="KAF7840008.1"/>
    </source>
</evidence>
<accession>A0A834X727</accession>
<comment type="caution">
    <text evidence="1">The sequence shown here is derived from an EMBL/GenBank/DDBJ whole genome shotgun (WGS) entry which is preliminary data.</text>
</comment>
<dbReference type="Proteomes" id="UP000634136">
    <property type="component" value="Unassembled WGS sequence"/>
</dbReference>
<dbReference type="AlphaFoldDB" id="A0A834X727"/>
<evidence type="ECO:0000313" key="2">
    <source>
        <dbReference type="Proteomes" id="UP000634136"/>
    </source>
</evidence>